<dbReference type="SUPFAM" id="SSF54593">
    <property type="entry name" value="Glyoxalase/Bleomycin resistance protein/Dihydroxybiphenyl dioxygenase"/>
    <property type="match status" value="1"/>
</dbReference>
<name>A0A6L6TQC5_9FIRM</name>
<dbReference type="InterPro" id="IPR050383">
    <property type="entry name" value="GlyoxalaseI/FosfomycinResist"/>
</dbReference>
<dbReference type="Proteomes" id="UP000757890">
    <property type="component" value="Unassembled WGS sequence"/>
</dbReference>
<dbReference type="InterPro" id="IPR037523">
    <property type="entry name" value="VOC_core"/>
</dbReference>
<dbReference type="GeneID" id="78278270"/>
<dbReference type="InterPro" id="IPR004360">
    <property type="entry name" value="Glyas_Fos-R_dOase_dom"/>
</dbReference>
<sequence>MRISKLDHLVLVTSDLSRCVSFYRDLLHMEVEEKDGRFALRFGTSKINIHTCPGEFQPAAERPVPGSLDICFVTEEPLERLLDELKEEKAPLVTDIVERHGALGKMRSLYLRDPDGNLVEIAEYRKGGQHAYHQSG</sequence>
<accession>A0A6L6TQC5</accession>
<gene>
    <name evidence="1" type="ORF">HXL70_05325</name>
</gene>
<evidence type="ECO:0000313" key="2">
    <source>
        <dbReference type="Proteomes" id="UP000757890"/>
    </source>
</evidence>
<dbReference type="Gene3D" id="3.10.180.10">
    <property type="entry name" value="2,3-Dihydroxybiphenyl 1,2-Dioxygenase, domain 1"/>
    <property type="match status" value="1"/>
</dbReference>
<protein>
    <submittedName>
        <fullName evidence="1">VOC family protein</fullName>
    </submittedName>
</protein>
<dbReference type="EMBL" id="JABZMK010000025">
    <property type="protein sequence ID" value="MBF1129451.1"/>
    <property type="molecule type" value="Genomic_DNA"/>
</dbReference>
<dbReference type="AlphaFoldDB" id="A0A6L6TQC5"/>
<proteinExistence type="predicted"/>
<organism evidence="1 2">
    <name type="scientific">Dialister invisus</name>
    <dbReference type="NCBI Taxonomy" id="218538"/>
    <lineage>
        <taxon>Bacteria</taxon>
        <taxon>Bacillati</taxon>
        <taxon>Bacillota</taxon>
        <taxon>Negativicutes</taxon>
        <taxon>Veillonellales</taxon>
        <taxon>Veillonellaceae</taxon>
        <taxon>Dialister</taxon>
    </lineage>
</organism>
<dbReference type="Pfam" id="PF00903">
    <property type="entry name" value="Glyoxalase"/>
    <property type="match status" value="1"/>
</dbReference>
<comment type="caution">
    <text evidence="1">The sequence shown here is derived from an EMBL/GenBank/DDBJ whole genome shotgun (WGS) entry which is preliminary data.</text>
</comment>
<evidence type="ECO:0000313" key="1">
    <source>
        <dbReference type="EMBL" id="MBF1129451.1"/>
    </source>
</evidence>
<dbReference type="PROSITE" id="PS51819">
    <property type="entry name" value="VOC"/>
    <property type="match status" value="1"/>
</dbReference>
<dbReference type="PANTHER" id="PTHR21366:SF14">
    <property type="entry name" value="GLYOXALASE DOMAIN-CONTAINING PROTEIN 5"/>
    <property type="match status" value="1"/>
</dbReference>
<dbReference type="InterPro" id="IPR029068">
    <property type="entry name" value="Glyas_Bleomycin-R_OHBP_Dase"/>
</dbReference>
<reference evidence="1" key="1">
    <citation type="submission" date="2020-04" db="EMBL/GenBank/DDBJ databases">
        <title>Deep metagenomics examines the oral microbiome during advanced dental caries in children, revealing novel taxa and co-occurrences with host molecules.</title>
        <authorList>
            <person name="Baker J.L."/>
            <person name="Morton J.T."/>
            <person name="Dinis M."/>
            <person name="Alvarez R."/>
            <person name="Tran N.C."/>
            <person name="Knight R."/>
            <person name="Edlund A."/>
        </authorList>
    </citation>
    <scope>NUCLEOTIDE SEQUENCE</scope>
    <source>
        <strain evidence="1">JCVI_32_bin.14</strain>
    </source>
</reference>
<dbReference type="PANTHER" id="PTHR21366">
    <property type="entry name" value="GLYOXALASE FAMILY PROTEIN"/>
    <property type="match status" value="1"/>
</dbReference>
<dbReference type="RefSeq" id="WP_022027597.1">
    <property type="nucleotide sequence ID" value="NZ_CATVTA010000015.1"/>
</dbReference>